<comment type="similarity">
    <text evidence="2">Belongs to the perilipin family.</text>
</comment>
<feature type="region of interest" description="Disordered" evidence="4">
    <location>
        <begin position="1"/>
        <end position="90"/>
    </location>
</feature>
<feature type="compositionally biased region" description="Pro residues" evidence="4">
    <location>
        <begin position="452"/>
        <end position="462"/>
    </location>
</feature>
<dbReference type="EMBL" id="JAPFRF010000018">
    <property type="protein sequence ID" value="KAJ7308344.1"/>
    <property type="molecule type" value="Genomic_DNA"/>
</dbReference>
<feature type="compositionally biased region" description="Polar residues" evidence="4">
    <location>
        <begin position="77"/>
        <end position="88"/>
    </location>
</feature>
<evidence type="ECO:0000256" key="2">
    <source>
        <dbReference type="ARBA" id="ARBA00006311"/>
    </source>
</evidence>
<proteinExistence type="inferred from homology"/>
<dbReference type="Gene3D" id="1.20.120.340">
    <property type="entry name" value="Flagellar protein FliS"/>
    <property type="match status" value="1"/>
</dbReference>
<dbReference type="Proteomes" id="UP001142489">
    <property type="component" value="Unassembled WGS sequence"/>
</dbReference>
<accession>A0A9Q1AT23</accession>
<gene>
    <name evidence="5" type="ORF">JRQ81_008881</name>
</gene>
<feature type="compositionally biased region" description="Polar residues" evidence="4">
    <location>
        <begin position="439"/>
        <end position="451"/>
    </location>
</feature>
<comment type="caution">
    <text evidence="5">The sequence shown here is derived from an EMBL/GenBank/DDBJ whole genome shotgun (WGS) entry which is preliminary data.</text>
</comment>
<evidence type="ECO:0000256" key="1">
    <source>
        <dbReference type="ARBA" id="ARBA00004502"/>
    </source>
</evidence>
<feature type="region of interest" description="Disordered" evidence="4">
    <location>
        <begin position="414"/>
        <end position="462"/>
    </location>
</feature>
<keyword evidence="3" id="KW-0551">Lipid droplet</keyword>
<dbReference type="GO" id="GO:0019915">
    <property type="term" value="P:lipid storage"/>
    <property type="evidence" value="ECO:0007669"/>
    <property type="project" value="TreeGrafter"/>
</dbReference>
<evidence type="ECO:0008006" key="7">
    <source>
        <dbReference type="Google" id="ProtNLM"/>
    </source>
</evidence>
<dbReference type="InterPro" id="IPR004279">
    <property type="entry name" value="Perilipin"/>
</dbReference>
<reference evidence="5" key="1">
    <citation type="journal article" date="2023" name="DNA Res.">
        <title>Chromosome-level genome assembly of Phrynocephalus forsythii using third-generation DNA sequencing and Hi-C analysis.</title>
        <authorList>
            <person name="Qi Y."/>
            <person name="Zhao W."/>
            <person name="Zhao Y."/>
            <person name="Niu C."/>
            <person name="Cao S."/>
            <person name="Zhang Y."/>
        </authorList>
    </citation>
    <scope>NUCLEOTIDE SEQUENCE</scope>
    <source>
        <tissue evidence="5">Muscle</tissue>
    </source>
</reference>
<name>A0A9Q1AT23_9SAUR</name>
<dbReference type="GO" id="GO:0005811">
    <property type="term" value="C:lipid droplet"/>
    <property type="evidence" value="ECO:0007669"/>
    <property type="project" value="UniProtKB-SubCell"/>
</dbReference>
<evidence type="ECO:0000313" key="6">
    <source>
        <dbReference type="Proteomes" id="UP001142489"/>
    </source>
</evidence>
<sequence>MATGPENGAKHPLKKPSSPPREPTKKITFGDREEEKEVGRSHPTAEKDRNRLPYLPPESRSLAMILLPAPDEDPGTTGRNVSTGTSPKNKYEIPASISTVKETVLRTETKAWLPKEDSLSSSVIYTKPKVPLRRKEKTCHDATGGSPGHAKEAATDSTSAMVKSLNSFVESPLGQVFAHTIERALQKSEEWLNYYLPSAENREGGPSGATDDRRGTALQDLCKEGCFVRINSLSTQLRNRAFKYVLHQLKATRQSTQENLSLLDQVIDLIDHSGSIAPSSFIKVPEKLSSMWAYWTTDQEPEGSKAPRSQKSDSISLLPEQLELKALSLTRILARELYTTYHNLLPHIPDLPLHLQEKASRVYENLEELQAQLSKSPSLRDLPSHLVIHSRQKIASARENLDEILDFMAENPPSQWLSPASSSKAFKEPLFGEGRKSPEPQNGDENATRHTTPPPPPPPPHL</sequence>
<dbReference type="SUPFAM" id="SSF109775">
    <property type="entry name" value="Mannose-6-phosphate receptor binding protein 1 (Tip47), C-terminal domain"/>
    <property type="match status" value="1"/>
</dbReference>
<evidence type="ECO:0000256" key="3">
    <source>
        <dbReference type="ARBA" id="ARBA00022677"/>
    </source>
</evidence>
<dbReference type="GO" id="GO:0010890">
    <property type="term" value="P:positive regulation of triglyceride storage"/>
    <property type="evidence" value="ECO:0007669"/>
    <property type="project" value="TreeGrafter"/>
</dbReference>
<dbReference type="PANTHER" id="PTHR14024">
    <property type="entry name" value="PERILIPIN"/>
    <property type="match status" value="1"/>
</dbReference>
<keyword evidence="6" id="KW-1185">Reference proteome</keyword>
<dbReference type="Pfam" id="PF03036">
    <property type="entry name" value="Perilipin"/>
    <property type="match status" value="1"/>
</dbReference>
<dbReference type="AlphaFoldDB" id="A0A9Q1AT23"/>
<comment type="subcellular location">
    <subcellularLocation>
        <location evidence="1">Lipid droplet</location>
    </subcellularLocation>
</comment>
<protein>
    <recommendedName>
        <fullName evidence="7">Perilipin</fullName>
    </recommendedName>
</protein>
<organism evidence="5 6">
    <name type="scientific">Phrynocephalus forsythii</name>
    <dbReference type="NCBI Taxonomy" id="171643"/>
    <lineage>
        <taxon>Eukaryota</taxon>
        <taxon>Metazoa</taxon>
        <taxon>Chordata</taxon>
        <taxon>Craniata</taxon>
        <taxon>Vertebrata</taxon>
        <taxon>Euteleostomi</taxon>
        <taxon>Lepidosauria</taxon>
        <taxon>Squamata</taxon>
        <taxon>Bifurcata</taxon>
        <taxon>Unidentata</taxon>
        <taxon>Episquamata</taxon>
        <taxon>Toxicofera</taxon>
        <taxon>Iguania</taxon>
        <taxon>Acrodonta</taxon>
        <taxon>Agamidae</taxon>
        <taxon>Agaminae</taxon>
        <taxon>Phrynocephalus</taxon>
    </lineage>
</organism>
<feature type="compositionally biased region" description="Polar residues" evidence="4">
    <location>
        <begin position="414"/>
        <end position="424"/>
    </location>
</feature>
<dbReference type="GO" id="GO:0005829">
    <property type="term" value="C:cytosol"/>
    <property type="evidence" value="ECO:0007669"/>
    <property type="project" value="TreeGrafter"/>
</dbReference>
<dbReference type="OrthoDB" id="376826at2759"/>
<evidence type="ECO:0000313" key="5">
    <source>
        <dbReference type="EMBL" id="KAJ7308344.1"/>
    </source>
</evidence>
<feature type="compositionally biased region" description="Basic and acidic residues" evidence="4">
    <location>
        <begin position="22"/>
        <end position="51"/>
    </location>
</feature>
<feature type="region of interest" description="Disordered" evidence="4">
    <location>
        <begin position="132"/>
        <end position="154"/>
    </location>
</feature>
<dbReference type="PANTHER" id="PTHR14024:SF11">
    <property type="entry name" value="PERILIPIN-3"/>
    <property type="match status" value="1"/>
</dbReference>
<evidence type="ECO:0000256" key="4">
    <source>
        <dbReference type="SAM" id="MobiDB-lite"/>
    </source>
</evidence>